<dbReference type="PANTHER" id="PTHR13204:SF1">
    <property type="entry name" value="ESTER HYDROLASE C11ORF54"/>
    <property type="match status" value="1"/>
</dbReference>
<protein>
    <recommendedName>
        <fullName evidence="7">DUF1907 domain-containing protein</fullName>
    </recommendedName>
</protein>
<dbReference type="PANTHER" id="PTHR13204">
    <property type="entry name" value="PTD012 PROTEIN"/>
    <property type="match status" value="1"/>
</dbReference>
<accession>A0AAN9Y761</accession>
<evidence type="ECO:0000313" key="8">
    <source>
        <dbReference type="EMBL" id="KAK7602508.1"/>
    </source>
</evidence>
<evidence type="ECO:0000256" key="5">
    <source>
        <dbReference type="ARBA" id="ARBA00022833"/>
    </source>
</evidence>
<feature type="domain" description="DUF1907" evidence="7">
    <location>
        <begin position="29"/>
        <end position="308"/>
    </location>
</feature>
<keyword evidence="3" id="KW-0479">Metal-binding</keyword>
<dbReference type="Proteomes" id="UP001367676">
    <property type="component" value="Unassembled WGS sequence"/>
</dbReference>
<dbReference type="GO" id="GO:0005634">
    <property type="term" value="C:nucleus"/>
    <property type="evidence" value="ECO:0007669"/>
    <property type="project" value="UniProtKB-SubCell"/>
</dbReference>
<evidence type="ECO:0000256" key="4">
    <source>
        <dbReference type="ARBA" id="ARBA00022801"/>
    </source>
</evidence>
<comment type="caution">
    <text evidence="8">The sequence shown here is derived from an EMBL/GenBank/DDBJ whole genome shotgun (WGS) entry which is preliminary data.</text>
</comment>
<dbReference type="GO" id="GO:0016788">
    <property type="term" value="F:hydrolase activity, acting on ester bonds"/>
    <property type="evidence" value="ECO:0007669"/>
    <property type="project" value="TreeGrafter"/>
</dbReference>
<reference evidence="8 9" key="1">
    <citation type="submission" date="2024-03" db="EMBL/GenBank/DDBJ databases">
        <title>Adaptation during the transition from Ophiocordyceps entomopathogen to insect associate is accompanied by gene loss and intensified selection.</title>
        <authorList>
            <person name="Ward C.M."/>
            <person name="Onetto C.A."/>
            <person name="Borneman A.R."/>
        </authorList>
    </citation>
    <scope>NUCLEOTIDE SEQUENCE [LARGE SCALE GENOMIC DNA]</scope>
    <source>
        <strain evidence="8">AWRI1</strain>
        <tissue evidence="8">Single Adult Female</tissue>
    </source>
</reference>
<proteinExistence type="predicted"/>
<dbReference type="Pfam" id="PF08925">
    <property type="entry name" value="DUF1907"/>
    <property type="match status" value="1"/>
</dbReference>
<name>A0AAN9Y761_9HEMI</name>
<evidence type="ECO:0000259" key="7">
    <source>
        <dbReference type="SMART" id="SM01168"/>
    </source>
</evidence>
<evidence type="ECO:0000256" key="1">
    <source>
        <dbReference type="ARBA" id="ARBA00004123"/>
    </source>
</evidence>
<sequence>MAPPLALQNNLTYEETSLNVPPLEDILNALRHGLPKYFAEVDVNIVECPDLTLPPYNLAGRGLGGGEFVSQIGDVSYVLPNTRRDKIYDFKNVAKAINSNPAFIIGAGGGNWCRRNTFSEMFMNILVSEKSVRNLSKELFSKDETLNGVVAEASDVDNSIFSCLGNIFVSRGEPGPVIQIVCKRRTKENNLPESIIAAIKEKFSQPIAFGMVFQMIRGKAIHHVARTFAQNVNNAAASEQFLLIPEIEAPFISLGTILTSNLPDCNVAPFHFHSYNNNFFGGHYRWDITPEEAEYVAFLKPGKKFCLIDRAARQLILSDFDERVMQRN</sequence>
<keyword evidence="4" id="KW-0378">Hydrolase</keyword>
<dbReference type="SMART" id="SM01168">
    <property type="entry name" value="DUF1907"/>
    <property type="match status" value="1"/>
</dbReference>
<organism evidence="8 9">
    <name type="scientific">Parthenolecanium corni</name>
    <dbReference type="NCBI Taxonomy" id="536013"/>
    <lineage>
        <taxon>Eukaryota</taxon>
        <taxon>Metazoa</taxon>
        <taxon>Ecdysozoa</taxon>
        <taxon>Arthropoda</taxon>
        <taxon>Hexapoda</taxon>
        <taxon>Insecta</taxon>
        <taxon>Pterygota</taxon>
        <taxon>Neoptera</taxon>
        <taxon>Paraneoptera</taxon>
        <taxon>Hemiptera</taxon>
        <taxon>Sternorrhyncha</taxon>
        <taxon>Coccoidea</taxon>
        <taxon>Coccidae</taxon>
        <taxon>Parthenolecanium</taxon>
    </lineage>
</organism>
<keyword evidence="5" id="KW-0862">Zinc</keyword>
<evidence type="ECO:0000256" key="6">
    <source>
        <dbReference type="ARBA" id="ARBA00023242"/>
    </source>
</evidence>
<evidence type="ECO:0000256" key="3">
    <source>
        <dbReference type="ARBA" id="ARBA00022723"/>
    </source>
</evidence>
<dbReference type="InterPro" id="IPR015021">
    <property type="entry name" value="C11orf54_DUF1907"/>
</dbReference>
<keyword evidence="9" id="KW-1185">Reference proteome</keyword>
<keyword evidence="6" id="KW-0539">Nucleus</keyword>
<dbReference type="GO" id="GO:0008270">
    <property type="term" value="F:zinc ion binding"/>
    <property type="evidence" value="ECO:0007669"/>
    <property type="project" value="TreeGrafter"/>
</dbReference>
<dbReference type="EMBL" id="JBBCAQ010000008">
    <property type="protein sequence ID" value="KAK7602508.1"/>
    <property type="molecule type" value="Genomic_DNA"/>
</dbReference>
<comment type="subunit">
    <text evidence="2">Monomer.</text>
</comment>
<evidence type="ECO:0000313" key="9">
    <source>
        <dbReference type="Proteomes" id="UP001367676"/>
    </source>
</evidence>
<gene>
    <name evidence="8" type="ORF">V9T40_008097</name>
</gene>
<evidence type="ECO:0000256" key="2">
    <source>
        <dbReference type="ARBA" id="ARBA00011245"/>
    </source>
</evidence>
<comment type="subcellular location">
    <subcellularLocation>
        <location evidence="1">Nucleus</location>
    </subcellularLocation>
</comment>
<dbReference type="SUPFAM" id="SSF117856">
    <property type="entry name" value="AF0104/ALDC/Ptd012-like"/>
    <property type="match status" value="1"/>
</dbReference>
<dbReference type="AlphaFoldDB" id="A0AAN9Y761"/>